<protein>
    <submittedName>
        <fullName evidence="2">Uncharacterized protein</fullName>
    </submittedName>
</protein>
<proteinExistence type="predicted"/>
<reference evidence="2 3" key="1">
    <citation type="journal article" date="2019" name="Int. J. Syst. Evol. Microbiol.">
        <title>The Global Catalogue of Microorganisms (GCM) 10K type strain sequencing project: providing services to taxonomists for standard genome sequencing and annotation.</title>
        <authorList>
            <consortium name="The Broad Institute Genomics Platform"/>
            <consortium name="The Broad Institute Genome Sequencing Center for Infectious Disease"/>
            <person name="Wu L."/>
            <person name="Ma J."/>
        </authorList>
    </citation>
    <scope>NUCLEOTIDE SEQUENCE [LARGE SCALE GENOMIC DNA]</scope>
    <source>
        <strain evidence="2 3">JCM 12398</strain>
    </source>
</reference>
<comment type="caution">
    <text evidence="2">The sequence shown here is derived from an EMBL/GenBank/DDBJ whole genome shotgun (WGS) entry which is preliminary data.</text>
</comment>
<gene>
    <name evidence="2" type="ORF">GCM10009640_17830</name>
</gene>
<evidence type="ECO:0000256" key="1">
    <source>
        <dbReference type="SAM" id="MobiDB-lite"/>
    </source>
</evidence>
<dbReference type="Proteomes" id="UP001501266">
    <property type="component" value="Unassembled WGS sequence"/>
</dbReference>
<feature type="region of interest" description="Disordered" evidence="1">
    <location>
        <begin position="1"/>
        <end position="28"/>
    </location>
</feature>
<organism evidence="2 3">
    <name type="scientific">Agrococcus citreus</name>
    <dbReference type="NCBI Taxonomy" id="84643"/>
    <lineage>
        <taxon>Bacteria</taxon>
        <taxon>Bacillati</taxon>
        <taxon>Actinomycetota</taxon>
        <taxon>Actinomycetes</taxon>
        <taxon>Micrococcales</taxon>
        <taxon>Microbacteriaceae</taxon>
        <taxon>Agrococcus</taxon>
    </lineage>
</organism>
<accession>A0ABN1YVE6</accession>
<evidence type="ECO:0000313" key="3">
    <source>
        <dbReference type="Proteomes" id="UP001501266"/>
    </source>
</evidence>
<dbReference type="EMBL" id="BAAAKK010000005">
    <property type="protein sequence ID" value="GAA1423515.1"/>
    <property type="molecule type" value="Genomic_DNA"/>
</dbReference>
<keyword evidence="3" id="KW-1185">Reference proteome</keyword>
<evidence type="ECO:0000313" key="2">
    <source>
        <dbReference type="EMBL" id="GAA1423515.1"/>
    </source>
</evidence>
<name>A0ABN1YVE6_9MICO</name>
<feature type="compositionally biased region" description="Polar residues" evidence="1">
    <location>
        <begin position="1"/>
        <end position="20"/>
    </location>
</feature>
<sequence>MTDSVPSLSGATSARESTSDLIADPYTAARPCPTTESMFHVKQATVAPIAVETPATPGEQ</sequence>